<evidence type="ECO:0000256" key="3">
    <source>
        <dbReference type="ARBA" id="ARBA00022527"/>
    </source>
</evidence>
<dbReference type="InterPro" id="IPR011009">
    <property type="entry name" value="Kinase-like_dom_sf"/>
</dbReference>
<evidence type="ECO:0000256" key="6">
    <source>
        <dbReference type="ARBA" id="ARBA00022737"/>
    </source>
</evidence>
<dbReference type="Gene3D" id="2.130.10.10">
    <property type="entry name" value="YVTN repeat-like/Quinoprotein amine dehydrogenase"/>
    <property type="match status" value="2"/>
</dbReference>
<protein>
    <recommendedName>
        <fullName evidence="2">non-specific serine/threonine protein kinase</fullName>
        <ecNumber evidence="2">2.7.11.1</ecNumber>
    </recommendedName>
</protein>
<evidence type="ECO:0000313" key="13">
    <source>
        <dbReference type="EMBL" id="KAL2731534.1"/>
    </source>
</evidence>
<dbReference type="Pfam" id="PF00400">
    <property type="entry name" value="WD40"/>
    <property type="match status" value="1"/>
</dbReference>
<dbReference type="CDD" id="cd13980">
    <property type="entry name" value="STKc_Vps15"/>
    <property type="match status" value="1"/>
</dbReference>
<dbReference type="Gene3D" id="1.25.10.10">
    <property type="entry name" value="Leucine-rich Repeat Variant"/>
    <property type="match status" value="2"/>
</dbReference>
<dbReference type="Pfam" id="PF22956">
    <property type="entry name" value="VPS15-like_hel"/>
    <property type="match status" value="1"/>
</dbReference>
<gene>
    <name evidence="13" type="ORF">V1477_015357</name>
</gene>
<dbReference type="EMBL" id="JAYRBN010000076">
    <property type="protein sequence ID" value="KAL2731534.1"/>
    <property type="molecule type" value="Genomic_DNA"/>
</dbReference>
<name>A0ABD2BFW0_VESMC</name>
<evidence type="ECO:0000256" key="9">
    <source>
        <dbReference type="ARBA" id="ARBA00022840"/>
    </source>
</evidence>
<dbReference type="SMART" id="SM00320">
    <property type="entry name" value="WD40"/>
    <property type="match status" value="5"/>
</dbReference>
<feature type="compositionally biased region" description="Polar residues" evidence="11">
    <location>
        <begin position="357"/>
        <end position="368"/>
    </location>
</feature>
<evidence type="ECO:0000256" key="4">
    <source>
        <dbReference type="ARBA" id="ARBA00022574"/>
    </source>
</evidence>
<dbReference type="InterPro" id="IPR008271">
    <property type="entry name" value="Ser/Thr_kinase_AS"/>
</dbReference>
<proteinExistence type="predicted"/>
<dbReference type="FunFam" id="1.25.10.10:FF:000342">
    <property type="entry name" value="Serine/threonine-protein kinase VPS15"/>
    <property type="match status" value="1"/>
</dbReference>
<dbReference type="PROSITE" id="PS00108">
    <property type="entry name" value="PROTEIN_KINASE_ST"/>
    <property type="match status" value="1"/>
</dbReference>
<dbReference type="PROSITE" id="PS50011">
    <property type="entry name" value="PROTEIN_KINASE_DOM"/>
    <property type="match status" value="1"/>
</dbReference>
<dbReference type="InterPro" id="IPR001680">
    <property type="entry name" value="WD40_rpt"/>
</dbReference>
<keyword evidence="8" id="KW-0418">Kinase</keyword>
<keyword evidence="14" id="KW-1185">Reference proteome</keyword>
<dbReference type="InterPro" id="IPR045162">
    <property type="entry name" value="Vps15-like"/>
</dbReference>
<evidence type="ECO:0000259" key="12">
    <source>
        <dbReference type="PROSITE" id="PS50011"/>
    </source>
</evidence>
<keyword evidence="3" id="KW-0723">Serine/threonine-protein kinase</keyword>
<keyword evidence="7" id="KW-0547">Nucleotide-binding</keyword>
<evidence type="ECO:0000256" key="10">
    <source>
        <dbReference type="PROSITE-ProRule" id="PRU00221"/>
    </source>
</evidence>
<dbReference type="PANTHER" id="PTHR17583">
    <property type="entry name" value="PHOSPHOINOSITIDE 3-KINASE REGULATORY SUBUNIT 4"/>
    <property type="match status" value="1"/>
</dbReference>
<dbReference type="PANTHER" id="PTHR17583:SF0">
    <property type="entry name" value="PHOSPHOINOSITIDE 3-KINASE REGULATORY SUBUNIT 4"/>
    <property type="match status" value="1"/>
</dbReference>
<dbReference type="PROSITE" id="PS50294">
    <property type="entry name" value="WD_REPEATS_REGION"/>
    <property type="match status" value="1"/>
</dbReference>
<dbReference type="InterPro" id="IPR000719">
    <property type="entry name" value="Prot_kinase_dom"/>
</dbReference>
<reference evidence="13 14" key="1">
    <citation type="journal article" date="2024" name="Ann. Entomol. Soc. Am.">
        <title>Genomic analyses of the southern and eastern yellowjacket wasps (Hymenoptera: Vespidae) reveal evolutionary signatures of social life.</title>
        <authorList>
            <person name="Catto M.A."/>
            <person name="Caine P.B."/>
            <person name="Orr S.E."/>
            <person name="Hunt B.G."/>
            <person name="Goodisman M.A.D."/>
        </authorList>
    </citation>
    <scope>NUCLEOTIDE SEQUENCE [LARGE SCALE GENOMIC DNA]</scope>
    <source>
        <strain evidence="13">232</strain>
        <tissue evidence="13">Head and thorax</tissue>
    </source>
</reference>
<dbReference type="GO" id="GO:0004674">
    <property type="term" value="F:protein serine/threonine kinase activity"/>
    <property type="evidence" value="ECO:0007669"/>
    <property type="project" value="UniProtKB-KW"/>
</dbReference>
<keyword evidence="6" id="KW-0677">Repeat</keyword>
<comment type="subcellular location">
    <subcellularLocation>
        <location evidence="1">Cytoplasmic vesicle</location>
        <location evidence="1">Autophagosome</location>
    </subcellularLocation>
</comment>
<dbReference type="InterPro" id="IPR036322">
    <property type="entry name" value="WD40_repeat_dom_sf"/>
</dbReference>
<dbReference type="EC" id="2.7.11.1" evidence="2"/>
<dbReference type="FunFam" id="1.10.510.10:FF:000497">
    <property type="entry name" value="Phosphoinositide 3-kinase regulatory subunit"/>
    <property type="match status" value="1"/>
</dbReference>
<dbReference type="InterPro" id="IPR055231">
    <property type="entry name" value="2AA_helical"/>
</dbReference>
<keyword evidence="9" id="KW-0067">ATP-binding</keyword>
<keyword evidence="5" id="KW-0808">Transferase</keyword>
<organism evidence="13 14">
    <name type="scientific">Vespula maculifrons</name>
    <name type="common">Eastern yellow jacket</name>
    <name type="synonym">Wasp</name>
    <dbReference type="NCBI Taxonomy" id="7453"/>
    <lineage>
        <taxon>Eukaryota</taxon>
        <taxon>Metazoa</taxon>
        <taxon>Ecdysozoa</taxon>
        <taxon>Arthropoda</taxon>
        <taxon>Hexapoda</taxon>
        <taxon>Insecta</taxon>
        <taxon>Pterygota</taxon>
        <taxon>Neoptera</taxon>
        <taxon>Endopterygota</taxon>
        <taxon>Hymenoptera</taxon>
        <taxon>Apocrita</taxon>
        <taxon>Aculeata</taxon>
        <taxon>Vespoidea</taxon>
        <taxon>Vespidae</taxon>
        <taxon>Vespinae</taxon>
        <taxon>Vespula</taxon>
    </lineage>
</organism>
<dbReference type="Proteomes" id="UP001607303">
    <property type="component" value="Unassembled WGS sequence"/>
</dbReference>
<keyword evidence="4 10" id="KW-0853">WD repeat</keyword>
<dbReference type="InterPro" id="IPR015943">
    <property type="entry name" value="WD40/YVTN_repeat-like_dom_sf"/>
</dbReference>
<dbReference type="PROSITE" id="PS50082">
    <property type="entry name" value="WD_REPEATS_2"/>
    <property type="match status" value="1"/>
</dbReference>
<evidence type="ECO:0000256" key="1">
    <source>
        <dbReference type="ARBA" id="ARBA00004419"/>
    </source>
</evidence>
<dbReference type="SUPFAM" id="SSF56112">
    <property type="entry name" value="Protein kinase-like (PK-like)"/>
    <property type="match status" value="1"/>
</dbReference>
<dbReference type="Gene3D" id="1.10.510.10">
    <property type="entry name" value="Transferase(Phosphotransferase) domain 1"/>
    <property type="match status" value="1"/>
</dbReference>
<feature type="compositionally biased region" description="Polar residues" evidence="11">
    <location>
        <begin position="396"/>
        <end position="407"/>
    </location>
</feature>
<evidence type="ECO:0000256" key="5">
    <source>
        <dbReference type="ARBA" id="ARBA00022679"/>
    </source>
</evidence>
<feature type="repeat" description="WD" evidence="10">
    <location>
        <begin position="1060"/>
        <end position="1092"/>
    </location>
</feature>
<dbReference type="SUPFAM" id="SSF50978">
    <property type="entry name" value="WD40 repeat-like"/>
    <property type="match status" value="1"/>
</dbReference>
<dbReference type="SUPFAM" id="SSF48371">
    <property type="entry name" value="ARM repeat"/>
    <property type="match status" value="1"/>
</dbReference>
<dbReference type="SMART" id="SM00220">
    <property type="entry name" value="S_TKc"/>
    <property type="match status" value="1"/>
</dbReference>
<dbReference type="InterPro" id="IPR016024">
    <property type="entry name" value="ARM-type_fold"/>
</dbReference>
<evidence type="ECO:0000256" key="11">
    <source>
        <dbReference type="SAM" id="MobiDB-lite"/>
    </source>
</evidence>
<feature type="region of interest" description="Disordered" evidence="11">
    <location>
        <begin position="1380"/>
        <end position="1412"/>
    </location>
</feature>
<feature type="domain" description="Protein kinase" evidence="12">
    <location>
        <begin position="26"/>
        <end position="313"/>
    </location>
</feature>
<dbReference type="InterPro" id="IPR011989">
    <property type="entry name" value="ARM-like"/>
</dbReference>
<sequence length="1548" mass="173509">MGNQLVGIAPSQIFPVEHYLTDHNDLLFDVNLGSTRFFKVARARSEEGLIVVKVFAIHDPTLPLSAYKEKLEEIRSKLASAVNCLPFQRTILTEKAGSIMREYVKYSLYDRISTRPFLTSIEKKWITFQVLYALHQAHKFGVCHGDIKLENIMITSWNWVLLTDFASFKPTYLPEDNPADFSYFFDTSRRRTCYIAPERFVKTLSSELSNTILLPEQEVKTGDLNPMMDIFSAGCALTELYNEGHPPFDFSQLLAYRNNEYSVAKHLDSIEDVGIRELLGSMLERNPANRKCAEIYLAQARGTVFPEYFYSFLQSYMLIFSAAPILSPDEKINRLKKDIGNIISIFKAEETERIKMNQKNGQCESNVESTKEDSGQSEENTVIETDSDQSFDKSELNQVDQKTSSIPDTGCDIATEQNLQSKQSQAAGKNSTEIDKKTITPAEILEGLVIVTQLVTSCIRGLHHSQSKLQSLEILLELAENTSDETILDRILPYIFHLVHDPAPRVRVSAIHTLTKCLHLVKSIPPSDVNIFPEYILPGLSHITQDEAVIVRAAYAENIAHLAHIALRYLENSHLSNLGNKEGPKPSYDSELQTLHEMVQQSVSMLLTDPQNLVKQTLMENGINKLCVFFGKQKANDILLSHVITFLNDKEDKELRGSFFECIVGVAAYVGWHSSPILMPLLQQGLADPEEFVTTKAINAMTTLTELGLLHKSALYQLLSETMVFLVHPNLWIRHATVGFISASARTLNVVDVQCKVQTMIQPYLKHPLIQIEKEVLLLEALVAPILRIIYDEVIKCNDIEKLFQVLEQRQSARVEATTGIVPRYNDMSISLSKLFRRLNSESMTETVEDQLLIMKPHLMKINKYRNSVDTKQSTVKPLDGKLELNTMKDKIRHHIVILYPDTKGDLGLPSYKRLDRRTSDTTGTYASMNQEWRTMFAAQDNTQHTVLKLADMTGNSGSPNQSMHGGDIHLSPQHSLSDMNSINEHSLHERSYIQYATLYGFADRCAPCRLEVRQLTYRKQEQHAAALRAQHWADNIAWQTGSRLLPSGWRPRGVPVAHLHEHRAAVNRLVSIPDSSLFASSSADGCIKIWDASRMEGRSIVNRSRQTYMHRGGPLVGLAVCEQGQSIASSASQSGTVFILRIEPNSSKMSVLYSRQLDVQDEGCAVDIQYLDSGSQSVLVYASLYGSLVGWDLRCPGTTWRLENDLKYGIITSFCVNSYQQWLTLGTSSGVHTCWDLRFQLPITNIKHPTGARVRKVITHPTEHSWIISAVQGNNEISMWNLETDFRQMVLWASSAPPLSHSQGGHSVCSMYSGCIDRSGFLLAGGTDMRLRFWDLNTPNDSHVALPAANDVVPPNSYAYEQRLIDGTNVVQEVLAGGCSMPSSGGGSNVRGRNPEEGGQGPETPPSGHHDTISAVAMSNTCILTGSTDGLIQILIAKQICKFTNNGTSTFYIRDSYGITMDKLGQLGKVSVLEMHTDRHLSFCKYLSNVPYRFFLGVVDNVDLDNNQISDWNKVFVPVVYPTIARKEHCQSIIKGERTFSSSLCLG</sequence>
<evidence type="ECO:0000256" key="2">
    <source>
        <dbReference type="ARBA" id="ARBA00012513"/>
    </source>
</evidence>
<comment type="caution">
    <text evidence="13">The sequence shown here is derived from an EMBL/GenBank/DDBJ whole genome shotgun (WGS) entry which is preliminary data.</text>
</comment>
<evidence type="ECO:0000256" key="8">
    <source>
        <dbReference type="ARBA" id="ARBA00022777"/>
    </source>
</evidence>
<accession>A0ABD2BFW0</accession>
<dbReference type="Pfam" id="PF00069">
    <property type="entry name" value="Pkinase"/>
    <property type="match status" value="1"/>
</dbReference>
<dbReference type="GO" id="GO:0005524">
    <property type="term" value="F:ATP binding"/>
    <property type="evidence" value="ECO:0007669"/>
    <property type="project" value="UniProtKB-KW"/>
</dbReference>
<dbReference type="GO" id="GO:0005776">
    <property type="term" value="C:autophagosome"/>
    <property type="evidence" value="ECO:0007669"/>
    <property type="project" value="UniProtKB-SubCell"/>
</dbReference>
<evidence type="ECO:0000256" key="7">
    <source>
        <dbReference type="ARBA" id="ARBA00022741"/>
    </source>
</evidence>
<feature type="region of interest" description="Disordered" evidence="11">
    <location>
        <begin position="356"/>
        <end position="411"/>
    </location>
</feature>
<evidence type="ECO:0000313" key="14">
    <source>
        <dbReference type="Proteomes" id="UP001607303"/>
    </source>
</evidence>